<dbReference type="STRING" id="703135.A0A2A9NYA8"/>
<sequence length="319" mass="36810">MVDPERVKSPCSSSFLFFSHSSKGDSNHSVFGRPLQDSLRYASVQISTADTSGRLYVWGYIPVVVAKWQHPSATAVEGVFRVSGSSKRMRELQAAFETPPRYGKDLDWHRETYTAHDVASVFRRYLTYMPEPVIPWEMYHSFRNPLVKEHPKEEEIITTYKTLIRQLPRANQYLLLYVLDLLSVFARKSDKNLMTAENLAKVFQPGLISHPSHELSPQEHLLSQKVLEFLIAQQDWFMLDIPPPNSNENPSRAGTPTRTHDIVMVSSRETEKEGVGGGWYHIEKTDANPPKMVRRRTTVERRSGEYLYRLLISLPFWSR</sequence>
<organism evidence="3 4">
    <name type="scientific">Amanita thiersii Skay4041</name>
    <dbReference type="NCBI Taxonomy" id="703135"/>
    <lineage>
        <taxon>Eukaryota</taxon>
        <taxon>Fungi</taxon>
        <taxon>Dikarya</taxon>
        <taxon>Basidiomycota</taxon>
        <taxon>Agaricomycotina</taxon>
        <taxon>Agaricomycetes</taxon>
        <taxon>Agaricomycetidae</taxon>
        <taxon>Agaricales</taxon>
        <taxon>Pluteineae</taxon>
        <taxon>Amanitaceae</taxon>
        <taxon>Amanita</taxon>
    </lineage>
</organism>
<dbReference type="InterPro" id="IPR000198">
    <property type="entry name" value="RhoGAP_dom"/>
</dbReference>
<dbReference type="InterPro" id="IPR008936">
    <property type="entry name" value="Rho_GTPase_activation_prot"/>
</dbReference>
<evidence type="ECO:0000313" key="4">
    <source>
        <dbReference type="Proteomes" id="UP000242287"/>
    </source>
</evidence>
<protein>
    <recommendedName>
        <fullName evidence="2">Rho-GAP domain-containing protein</fullName>
    </recommendedName>
</protein>
<keyword evidence="4" id="KW-1185">Reference proteome</keyword>
<feature type="domain" description="Rho-GAP" evidence="2">
    <location>
        <begin position="44"/>
        <end position="238"/>
    </location>
</feature>
<evidence type="ECO:0000259" key="2">
    <source>
        <dbReference type="PROSITE" id="PS50238"/>
    </source>
</evidence>
<dbReference type="PROSITE" id="PS50238">
    <property type="entry name" value="RHOGAP"/>
    <property type="match status" value="1"/>
</dbReference>
<dbReference type="GO" id="GO:0005096">
    <property type="term" value="F:GTPase activator activity"/>
    <property type="evidence" value="ECO:0007669"/>
    <property type="project" value="UniProtKB-KW"/>
</dbReference>
<gene>
    <name evidence="3" type="ORF">AMATHDRAFT_138818</name>
</gene>
<dbReference type="EMBL" id="KZ301976">
    <property type="protein sequence ID" value="PFH52936.1"/>
    <property type="molecule type" value="Genomic_DNA"/>
</dbReference>
<dbReference type="Proteomes" id="UP000242287">
    <property type="component" value="Unassembled WGS sequence"/>
</dbReference>
<dbReference type="PANTHER" id="PTHR15228">
    <property type="entry name" value="SPERMATHECAL PHYSIOLOGY VARIANT"/>
    <property type="match status" value="1"/>
</dbReference>
<proteinExistence type="predicted"/>
<dbReference type="GO" id="GO:0005938">
    <property type="term" value="C:cell cortex"/>
    <property type="evidence" value="ECO:0007669"/>
    <property type="project" value="TreeGrafter"/>
</dbReference>
<dbReference type="AlphaFoldDB" id="A0A2A9NYA8"/>
<dbReference type="Pfam" id="PF00620">
    <property type="entry name" value="RhoGAP"/>
    <property type="match status" value="1"/>
</dbReference>
<reference evidence="3 4" key="1">
    <citation type="submission" date="2014-02" db="EMBL/GenBank/DDBJ databases">
        <title>Transposable element dynamics among asymbiotic and ectomycorrhizal Amanita fungi.</title>
        <authorList>
            <consortium name="DOE Joint Genome Institute"/>
            <person name="Hess J."/>
            <person name="Skrede I."/>
            <person name="Wolfe B."/>
            <person name="LaButti K."/>
            <person name="Ohm R.A."/>
            <person name="Grigoriev I.V."/>
            <person name="Pringle A."/>
        </authorList>
    </citation>
    <scope>NUCLEOTIDE SEQUENCE [LARGE SCALE GENOMIC DNA]</scope>
    <source>
        <strain evidence="3 4">SKay4041</strain>
    </source>
</reference>
<accession>A0A2A9NYA8</accession>
<dbReference type="SMART" id="SM00324">
    <property type="entry name" value="RhoGAP"/>
    <property type="match status" value="1"/>
</dbReference>
<dbReference type="Gene3D" id="1.10.555.10">
    <property type="entry name" value="Rho GTPase activation protein"/>
    <property type="match status" value="1"/>
</dbReference>
<evidence type="ECO:0000256" key="1">
    <source>
        <dbReference type="ARBA" id="ARBA00022468"/>
    </source>
</evidence>
<dbReference type="GO" id="GO:0060237">
    <property type="term" value="P:regulation of fungal-type cell wall organization"/>
    <property type="evidence" value="ECO:0007669"/>
    <property type="project" value="TreeGrafter"/>
</dbReference>
<evidence type="ECO:0000313" key="3">
    <source>
        <dbReference type="EMBL" id="PFH52936.1"/>
    </source>
</evidence>
<keyword evidence="1" id="KW-0343">GTPase activation</keyword>
<dbReference type="GO" id="GO:0007165">
    <property type="term" value="P:signal transduction"/>
    <property type="evidence" value="ECO:0007669"/>
    <property type="project" value="InterPro"/>
</dbReference>
<dbReference type="PANTHER" id="PTHR15228:SF25">
    <property type="entry name" value="F-BAR DOMAIN-CONTAINING PROTEIN"/>
    <property type="match status" value="1"/>
</dbReference>
<dbReference type="SUPFAM" id="SSF48350">
    <property type="entry name" value="GTPase activation domain, GAP"/>
    <property type="match status" value="1"/>
</dbReference>
<dbReference type="InterPro" id="IPR051025">
    <property type="entry name" value="RhoGAP"/>
</dbReference>
<dbReference type="OrthoDB" id="3196451at2759"/>
<name>A0A2A9NYA8_9AGAR</name>